<evidence type="ECO:0000256" key="3">
    <source>
        <dbReference type="ARBA" id="ARBA00022507"/>
    </source>
</evidence>
<dbReference type="GO" id="GO:0004932">
    <property type="term" value="F:mating-type factor pheromone receptor activity"/>
    <property type="evidence" value="ECO:0007669"/>
    <property type="project" value="InterPro"/>
</dbReference>
<keyword evidence="7 10" id="KW-0472">Membrane</keyword>
<dbReference type="Proteomes" id="UP001385951">
    <property type="component" value="Unassembled WGS sequence"/>
</dbReference>
<evidence type="ECO:0000256" key="10">
    <source>
        <dbReference type="SAM" id="Phobius"/>
    </source>
</evidence>
<comment type="similarity">
    <text evidence="2">Belongs to the G-protein coupled receptor 4 family.</text>
</comment>
<evidence type="ECO:0000313" key="12">
    <source>
        <dbReference type="Proteomes" id="UP001385951"/>
    </source>
</evidence>
<evidence type="ECO:0000313" key="11">
    <source>
        <dbReference type="EMBL" id="KAK7692307.1"/>
    </source>
</evidence>
<keyword evidence="3" id="KW-0589">Pheromone response</keyword>
<name>A0AAW0GQQ4_9APHY</name>
<feature type="transmembrane region" description="Helical" evidence="10">
    <location>
        <begin position="75"/>
        <end position="95"/>
    </location>
</feature>
<proteinExistence type="inferred from homology"/>
<evidence type="ECO:0000256" key="6">
    <source>
        <dbReference type="ARBA" id="ARBA00023040"/>
    </source>
</evidence>
<dbReference type="InterPro" id="IPR001499">
    <property type="entry name" value="GPCR_STE3"/>
</dbReference>
<protein>
    <recommendedName>
        <fullName evidence="13">Fungal pheromone STE3G-protein-coupled receptor</fullName>
    </recommendedName>
</protein>
<dbReference type="GO" id="GO:0000750">
    <property type="term" value="P:pheromone-dependent signal transduction involved in conjugation with cellular fusion"/>
    <property type="evidence" value="ECO:0007669"/>
    <property type="project" value="TreeGrafter"/>
</dbReference>
<dbReference type="Pfam" id="PF02076">
    <property type="entry name" value="STE3"/>
    <property type="match status" value="1"/>
</dbReference>
<evidence type="ECO:0000256" key="7">
    <source>
        <dbReference type="ARBA" id="ARBA00023136"/>
    </source>
</evidence>
<comment type="subcellular location">
    <subcellularLocation>
        <location evidence="1">Membrane</location>
        <topology evidence="1">Multi-pass membrane protein</topology>
    </subcellularLocation>
</comment>
<evidence type="ECO:0000256" key="2">
    <source>
        <dbReference type="ARBA" id="ARBA00011085"/>
    </source>
</evidence>
<feature type="transmembrane region" description="Helical" evidence="10">
    <location>
        <begin position="207"/>
        <end position="231"/>
    </location>
</feature>
<dbReference type="PANTHER" id="PTHR28097:SF1">
    <property type="entry name" value="PHEROMONE A FACTOR RECEPTOR"/>
    <property type="match status" value="1"/>
</dbReference>
<evidence type="ECO:0000256" key="1">
    <source>
        <dbReference type="ARBA" id="ARBA00004141"/>
    </source>
</evidence>
<reference evidence="11 12" key="1">
    <citation type="submission" date="2022-09" db="EMBL/GenBank/DDBJ databases">
        <authorList>
            <person name="Palmer J.M."/>
        </authorList>
    </citation>
    <scope>NUCLEOTIDE SEQUENCE [LARGE SCALE GENOMIC DNA]</scope>
    <source>
        <strain evidence="11 12">DSM 7382</strain>
    </source>
</reference>
<keyword evidence="8" id="KW-0675">Receptor</keyword>
<evidence type="ECO:0000256" key="8">
    <source>
        <dbReference type="ARBA" id="ARBA00023170"/>
    </source>
</evidence>
<feature type="transmembrane region" description="Helical" evidence="10">
    <location>
        <begin position="12"/>
        <end position="33"/>
    </location>
</feature>
<keyword evidence="5 10" id="KW-1133">Transmembrane helix</keyword>
<keyword evidence="4 10" id="KW-0812">Transmembrane</keyword>
<dbReference type="CDD" id="cd14966">
    <property type="entry name" value="7tmD_STE3"/>
    <property type="match status" value="1"/>
</dbReference>
<feature type="transmembrane region" description="Helical" evidence="10">
    <location>
        <begin position="116"/>
        <end position="137"/>
    </location>
</feature>
<dbReference type="AlphaFoldDB" id="A0AAW0GQQ4"/>
<feature type="transmembrane region" description="Helical" evidence="10">
    <location>
        <begin position="40"/>
        <end position="60"/>
    </location>
</feature>
<evidence type="ECO:0000256" key="4">
    <source>
        <dbReference type="ARBA" id="ARBA00022692"/>
    </source>
</evidence>
<dbReference type="EMBL" id="JASBNA010000004">
    <property type="protein sequence ID" value="KAK7692307.1"/>
    <property type="molecule type" value="Genomic_DNA"/>
</dbReference>
<evidence type="ECO:0008006" key="13">
    <source>
        <dbReference type="Google" id="ProtNLM"/>
    </source>
</evidence>
<evidence type="ECO:0000256" key="5">
    <source>
        <dbReference type="ARBA" id="ARBA00022989"/>
    </source>
</evidence>
<gene>
    <name evidence="11" type="ORF">QCA50_003932</name>
</gene>
<dbReference type="PRINTS" id="PR00899">
    <property type="entry name" value="GPCRSTE3"/>
</dbReference>
<sequence>MDMPMSWIAEQRALTALSFITFVLAIVPLPSFIKCRNVGCILYSTWIAILCLSSFVNNLIWRDNVRNIAPIWCDIYARLSFMGSLGILSAGLVIARRVSLVANVSSIWLRSHRNRAMYVDLVIGLSPPIATLIEFWFMQVGRFDILEGLGCSASVSFNVVSICLFWVWYIVIGLLSACYCVKTLRTLFRRHRYIRQVLLMSNMNLHLFYRLAACSIVESCCTLPLATFVFVRNFSAYTHWEGLEELHSNIGEVRQWPYNLWVSGGPAQMTEWYQIGCGIIFFLLLGLNRDARSYYKRWLGLSNLFPDDQTPNDPHLTSFMTVSVDIPHHPETIQVIA</sequence>
<keyword evidence="6" id="KW-0297">G-protein coupled receptor</keyword>
<feature type="transmembrane region" description="Helical" evidence="10">
    <location>
        <begin position="272"/>
        <end position="288"/>
    </location>
</feature>
<accession>A0AAW0GQQ4</accession>
<keyword evidence="9" id="KW-0807">Transducer</keyword>
<dbReference type="PANTHER" id="PTHR28097">
    <property type="entry name" value="PHEROMONE A FACTOR RECEPTOR"/>
    <property type="match status" value="1"/>
</dbReference>
<feature type="transmembrane region" description="Helical" evidence="10">
    <location>
        <begin position="157"/>
        <end position="181"/>
    </location>
</feature>
<organism evidence="11 12">
    <name type="scientific">Cerrena zonata</name>
    <dbReference type="NCBI Taxonomy" id="2478898"/>
    <lineage>
        <taxon>Eukaryota</taxon>
        <taxon>Fungi</taxon>
        <taxon>Dikarya</taxon>
        <taxon>Basidiomycota</taxon>
        <taxon>Agaricomycotina</taxon>
        <taxon>Agaricomycetes</taxon>
        <taxon>Polyporales</taxon>
        <taxon>Cerrenaceae</taxon>
        <taxon>Cerrena</taxon>
    </lineage>
</organism>
<evidence type="ECO:0000256" key="9">
    <source>
        <dbReference type="ARBA" id="ARBA00023224"/>
    </source>
</evidence>
<comment type="caution">
    <text evidence="11">The sequence shown here is derived from an EMBL/GenBank/DDBJ whole genome shotgun (WGS) entry which is preliminary data.</text>
</comment>
<dbReference type="GO" id="GO:0005886">
    <property type="term" value="C:plasma membrane"/>
    <property type="evidence" value="ECO:0007669"/>
    <property type="project" value="TreeGrafter"/>
</dbReference>
<keyword evidence="12" id="KW-1185">Reference proteome</keyword>